<organism evidence="1 2">
    <name type="scientific">Calycina marina</name>
    <dbReference type="NCBI Taxonomy" id="1763456"/>
    <lineage>
        <taxon>Eukaryota</taxon>
        <taxon>Fungi</taxon>
        <taxon>Dikarya</taxon>
        <taxon>Ascomycota</taxon>
        <taxon>Pezizomycotina</taxon>
        <taxon>Leotiomycetes</taxon>
        <taxon>Helotiales</taxon>
        <taxon>Pezizellaceae</taxon>
        <taxon>Calycina</taxon>
    </lineage>
</organism>
<accession>A0A9P8CBH1</accession>
<evidence type="ECO:0000313" key="2">
    <source>
        <dbReference type="Proteomes" id="UP000887226"/>
    </source>
</evidence>
<name>A0A9P8CBH1_9HELO</name>
<protein>
    <submittedName>
        <fullName evidence="1">Uncharacterized protein</fullName>
    </submittedName>
</protein>
<sequence length="93" mass="10722">MWVAPAQHSIGSIIMMIMLGWADSKPAHAIVIPVLFAITNNTKMMIDKWYPHQGLSEYLGHINYQKTLNYATFLTVHHHNLLLMCFPPDFIRD</sequence>
<proteinExistence type="predicted"/>
<dbReference type="AlphaFoldDB" id="A0A9P8CBH1"/>
<comment type="caution">
    <text evidence="1">The sequence shown here is derived from an EMBL/GenBank/DDBJ whole genome shotgun (WGS) entry which is preliminary data.</text>
</comment>
<dbReference type="Proteomes" id="UP000887226">
    <property type="component" value="Unassembled WGS sequence"/>
</dbReference>
<gene>
    <name evidence="1" type="ORF">BJ878DRAFT_525296</name>
</gene>
<dbReference type="EMBL" id="MU254396">
    <property type="protein sequence ID" value="KAG9240597.1"/>
    <property type="molecule type" value="Genomic_DNA"/>
</dbReference>
<evidence type="ECO:0000313" key="1">
    <source>
        <dbReference type="EMBL" id="KAG9240597.1"/>
    </source>
</evidence>
<reference evidence="1" key="1">
    <citation type="journal article" date="2021" name="IMA Fungus">
        <title>Genomic characterization of three marine fungi, including Emericellopsis atlantica sp. nov. with signatures of a generalist lifestyle and marine biomass degradation.</title>
        <authorList>
            <person name="Hagestad O.C."/>
            <person name="Hou L."/>
            <person name="Andersen J.H."/>
            <person name="Hansen E.H."/>
            <person name="Altermark B."/>
            <person name="Li C."/>
            <person name="Kuhnert E."/>
            <person name="Cox R.J."/>
            <person name="Crous P.W."/>
            <person name="Spatafora J.W."/>
            <person name="Lail K."/>
            <person name="Amirebrahimi M."/>
            <person name="Lipzen A."/>
            <person name="Pangilinan J."/>
            <person name="Andreopoulos W."/>
            <person name="Hayes R.D."/>
            <person name="Ng V."/>
            <person name="Grigoriev I.V."/>
            <person name="Jackson S.A."/>
            <person name="Sutton T.D.S."/>
            <person name="Dobson A.D.W."/>
            <person name="Rama T."/>
        </authorList>
    </citation>
    <scope>NUCLEOTIDE SEQUENCE</scope>
    <source>
        <strain evidence="1">TRa3180A</strain>
    </source>
</reference>
<keyword evidence="2" id="KW-1185">Reference proteome</keyword>